<reference evidence="7 8" key="1">
    <citation type="submission" date="2017-04" db="EMBL/GenBank/DDBJ databases">
        <authorList>
            <person name="Afonso C.L."/>
            <person name="Miller P.J."/>
            <person name="Scott M.A."/>
            <person name="Spackman E."/>
            <person name="Goraichik I."/>
            <person name="Dimitrov K.M."/>
            <person name="Suarez D.L."/>
            <person name="Swayne D.E."/>
        </authorList>
    </citation>
    <scope>NUCLEOTIDE SEQUENCE [LARGE SCALE GENOMIC DNA]</scope>
    <source>
        <strain evidence="7 8">11</strain>
    </source>
</reference>
<keyword evidence="6" id="KW-1133">Transmembrane helix</keyword>
<dbReference type="Proteomes" id="UP000193834">
    <property type="component" value="Unassembled WGS sequence"/>
</dbReference>
<dbReference type="STRING" id="1852522.SAMN06295960_1679"/>
<feature type="region of interest" description="Disordered" evidence="5">
    <location>
        <begin position="134"/>
        <end position="171"/>
    </location>
</feature>
<feature type="compositionally biased region" description="Basic and acidic residues" evidence="5">
    <location>
        <begin position="138"/>
        <end position="171"/>
    </location>
</feature>
<dbReference type="GO" id="GO:0007155">
    <property type="term" value="P:cell adhesion"/>
    <property type="evidence" value="ECO:0007669"/>
    <property type="project" value="InterPro"/>
</dbReference>
<dbReference type="Pfam" id="PF01297">
    <property type="entry name" value="ZnuA"/>
    <property type="match status" value="1"/>
</dbReference>
<evidence type="ECO:0000256" key="4">
    <source>
        <dbReference type="SAM" id="Coils"/>
    </source>
</evidence>
<dbReference type="AlphaFoldDB" id="A0A1X7JKA4"/>
<keyword evidence="6" id="KW-0472">Membrane</keyword>
<accession>A0A1X7JKA4</accession>
<protein>
    <submittedName>
        <fullName evidence="7">Zinc transport system substrate-binding protein</fullName>
    </submittedName>
</protein>
<dbReference type="SUPFAM" id="SSF53807">
    <property type="entry name" value="Helical backbone' metal receptor"/>
    <property type="match status" value="1"/>
</dbReference>
<dbReference type="EMBL" id="FXAZ01000001">
    <property type="protein sequence ID" value="SMG28264.1"/>
    <property type="molecule type" value="Genomic_DNA"/>
</dbReference>
<dbReference type="GO" id="GO:0030001">
    <property type="term" value="P:metal ion transport"/>
    <property type="evidence" value="ECO:0007669"/>
    <property type="project" value="InterPro"/>
</dbReference>
<evidence type="ECO:0000256" key="3">
    <source>
        <dbReference type="ARBA" id="ARBA00022729"/>
    </source>
</evidence>
<dbReference type="RefSeq" id="WP_425320334.1">
    <property type="nucleotide sequence ID" value="NZ_FXAZ01000001.1"/>
</dbReference>
<keyword evidence="6" id="KW-0812">Transmembrane</keyword>
<keyword evidence="8" id="KW-1185">Reference proteome</keyword>
<dbReference type="PANTHER" id="PTHR42953:SF3">
    <property type="entry name" value="HIGH-AFFINITY ZINC UPTAKE SYSTEM PROTEIN ZNUA"/>
    <property type="match status" value="1"/>
</dbReference>
<gene>
    <name evidence="7" type="ORF">SAMN06295960_1679</name>
</gene>
<keyword evidence="2" id="KW-0813">Transport</keyword>
<evidence type="ECO:0000256" key="5">
    <source>
        <dbReference type="SAM" id="MobiDB-lite"/>
    </source>
</evidence>
<name>A0A1X7JKA4_9BACL</name>
<dbReference type="InterPro" id="IPR050492">
    <property type="entry name" value="Bact_metal-bind_prot9"/>
</dbReference>
<dbReference type="PROSITE" id="PS51257">
    <property type="entry name" value="PROKAR_LIPOPROTEIN"/>
    <property type="match status" value="1"/>
</dbReference>
<keyword evidence="4" id="KW-0175">Coiled coil</keyword>
<feature type="coiled-coil region" evidence="4">
    <location>
        <begin position="202"/>
        <end position="229"/>
    </location>
</feature>
<evidence type="ECO:0000256" key="1">
    <source>
        <dbReference type="ARBA" id="ARBA00011028"/>
    </source>
</evidence>
<evidence type="ECO:0000256" key="6">
    <source>
        <dbReference type="SAM" id="Phobius"/>
    </source>
</evidence>
<dbReference type="PANTHER" id="PTHR42953">
    <property type="entry name" value="HIGH-AFFINITY ZINC UPTAKE SYSTEM PROTEIN ZNUA-RELATED"/>
    <property type="match status" value="1"/>
</dbReference>
<dbReference type="Gene3D" id="3.40.50.1980">
    <property type="entry name" value="Nitrogenase molybdenum iron protein domain"/>
    <property type="match status" value="2"/>
</dbReference>
<keyword evidence="3" id="KW-0732">Signal</keyword>
<sequence>MRVTPKRKSALYVIASVMMASLLIFTAGCGNTSQGKIVEGKVNVVTSFYPLYYMASEIGGDEVNVMNLIPTGVEPHDWTPKSLDLQNASKAQVLIYQGSGFEGWIDDFKKGLDSNSQVKLVEASTGISLIASEESEADHDHDHDGDAHDEAAEDHDHAAEEAHDHAHDHGGVDPHTWVSPKSALIMAKNVKQALVDADPAHESLYEERYQALHEKLEALDQQYMDQLADLSHREIVVSHQAFGYLARDYQLAQHSIMGLSPEAEPTAQELVRLSKLVKEQGLKYIFFEELVTDQLASTLANEADVETLVLNPLEGLTEQQEQAGDNYISLMERNLENLVKALK</sequence>
<evidence type="ECO:0000313" key="7">
    <source>
        <dbReference type="EMBL" id="SMG28264.1"/>
    </source>
</evidence>
<organism evidence="7 8">
    <name type="scientific">Paenibacillus aquistagni</name>
    <dbReference type="NCBI Taxonomy" id="1852522"/>
    <lineage>
        <taxon>Bacteria</taxon>
        <taxon>Bacillati</taxon>
        <taxon>Bacillota</taxon>
        <taxon>Bacilli</taxon>
        <taxon>Bacillales</taxon>
        <taxon>Paenibacillaceae</taxon>
        <taxon>Paenibacillus</taxon>
    </lineage>
</organism>
<evidence type="ECO:0000313" key="8">
    <source>
        <dbReference type="Proteomes" id="UP000193834"/>
    </source>
</evidence>
<evidence type="ECO:0000256" key="2">
    <source>
        <dbReference type="ARBA" id="ARBA00022448"/>
    </source>
</evidence>
<feature type="transmembrane region" description="Helical" evidence="6">
    <location>
        <begin position="9"/>
        <end position="28"/>
    </location>
</feature>
<dbReference type="InterPro" id="IPR006127">
    <property type="entry name" value="ZnuA-like"/>
</dbReference>
<dbReference type="GO" id="GO:0046872">
    <property type="term" value="F:metal ion binding"/>
    <property type="evidence" value="ECO:0007669"/>
    <property type="project" value="InterPro"/>
</dbReference>
<dbReference type="InterPro" id="IPR006129">
    <property type="entry name" value="AdhesinB"/>
</dbReference>
<comment type="similarity">
    <text evidence="1">Belongs to the bacterial solute-binding protein 9 family.</text>
</comment>
<dbReference type="PRINTS" id="PR00691">
    <property type="entry name" value="ADHESINB"/>
</dbReference>
<proteinExistence type="inferred from homology"/>